<dbReference type="CDD" id="cd08896">
    <property type="entry name" value="SRPBCC_CalC_Aha1-like_3"/>
    <property type="match status" value="1"/>
</dbReference>
<gene>
    <name evidence="3" type="ORF">ON753_10160</name>
</gene>
<organism evidence="3 4">
    <name type="scientific">Roseibium salinum</name>
    <dbReference type="NCBI Taxonomy" id="1604349"/>
    <lineage>
        <taxon>Bacteria</taxon>
        <taxon>Pseudomonadati</taxon>
        <taxon>Pseudomonadota</taxon>
        <taxon>Alphaproteobacteria</taxon>
        <taxon>Hyphomicrobiales</taxon>
        <taxon>Stappiaceae</taxon>
        <taxon>Roseibium</taxon>
    </lineage>
</organism>
<proteinExistence type="inferred from homology"/>
<comment type="caution">
    <text evidence="3">The sequence shown here is derived from an EMBL/GenBank/DDBJ whole genome shotgun (WGS) entry which is preliminary data.</text>
</comment>
<evidence type="ECO:0000256" key="1">
    <source>
        <dbReference type="ARBA" id="ARBA00006817"/>
    </source>
</evidence>
<dbReference type="EMBL" id="JAPEVI010000003">
    <property type="protein sequence ID" value="MCX2722742.1"/>
    <property type="molecule type" value="Genomic_DNA"/>
</dbReference>
<dbReference type="RefSeq" id="WP_265962399.1">
    <property type="nucleotide sequence ID" value="NZ_JAPEVI010000003.1"/>
</dbReference>
<protein>
    <submittedName>
        <fullName evidence="3">SRPBCC family protein</fullName>
    </submittedName>
</protein>
<dbReference type="Gene3D" id="3.30.530.20">
    <property type="match status" value="1"/>
</dbReference>
<dbReference type="Pfam" id="PF08327">
    <property type="entry name" value="AHSA1"/>
    <property type="match status" value="1"/>
</dbReference>
<sequence length="160" mass="18322">MTRERPAGHELQLVRLLDAPIANVWRCWTEPRLLEQWFGPQSWTTEVKNLEPRAGGATHIVMRGPNGDVSDGAGMFLDAIPERRLVFTNAYTAGWIPAEVPAVVPFMTTIIEMSCDGDRTRHVVRARHWTEEARRQHEEMGFHDGWIESTTRLETLARTF</sequence>
<keyword evidence="4" id="KW-1185">Reference proteome</keyword>
<reference evidence="3 4" key="1">
    <citation type="journal article" date="2016" name="Int. J. Syst. Evol. Microbiol.">
        <title>Labrenzia salina sp. nov., isolated from the rhizosphere of the halophyte Arthrocnemum macrostachyum.</title>
        <authorList>
            <person name="Camacho M."/>
            <person name="Redondo-Gomez S."/>
            <person name="Rodriguez-Llorente I."/>
            <person name="Rohde M."/>
            <person name="Sproer C."/>
            <person name="Schumann P."/>
            <person name="Klenk H.P."/>
            <person name="Montero-Calasanz M.D.C."/>
        </authorList>
    </citation>
    <scope>NUCLEOTIDE SEQUENCE [LARGE SCALE GENOMIC DNA]</scope>
    <source>
        <strain evidence="3 4">DSM 29163</strain>
    </source>
</reference>
<dbReference type="InterPro" id="IPR023393">
    <property type="entry name" value="START-like_dom_sf"/>
</dbReference>
<dbReference type="Proteomes" id="UP001300261">
    <property type="component" value="Unassembled WGS sequence"/>
</dbReference>
<feature type="domain" description="Activator of Hsp90 ATPase homologue 1/2-like C-terminal" evidence="2">
    <location>
        <begin position="18"/>
        <end position="156"/>
    </location>
</feature>
<evidence type="ECO:0000313" key="4">
    <source>
        <dbReference type="Proteomes" id="UP001300261"/>
    </source>
</evidence>
<dbReference type="InterPro" id="IPR013538">
    <property type="entry name" value="ASHA1/2-like_C"/>
</dbReference>
<evidence type="ECO:0000313" key="3">
    <source>
        <dbReference type="EMBL" id="MCX2722742.1"/>
    </source>
</evidence>
<accession>A0ABT3R0I3</accession>
<comment type="similarity">
    <text evidence="1">Belongs to the AHA1 family.</text>
</comment>
<evidence type="ECO:0000259" key="2">
    <source>
        <dbReference type="Pfam" id="PF08327"/>
    </source>
</evidence>
<name>A0ABT3R0I3_9HYPH</name>
<dbReference type="SUPFAM" id="SSF55961">
    <property type="entry name" value="Bet v1-like"/>
    <property type="match status" value="1"/>
</dbReference>